<dbReference type="GO" id="GO:0006508">
    <property type="term" value="P:proteolysis"/>
    <property type="evidence" value="ECO:0007669"/>
    <property type="project" value="TreeGrafter"/>
</dbReference>
<dbReference type="Proteomes" id="UP000276776">
    <property type="component" value="Unassembled WGS sequence"/>
</dbReference>
<name>A0A0N5D1E4_THECL</name>
<dbReference type="SUPFAM" id="SSF56601">
    <property type="entry name" value="beta-lactamase/transpeptidase-like"/>
    <property type="match status" value="1"/>
</dbReference>
<evidence type="ECO:0000313" key="4">
    <source>
        <dbReference type="Proteomes" id="UP000276776"/>
    </source>
</evidence>
<reference evidence="5" key="1">
    <citation type="submission" date="2017-02" db="UniProtKB">
        <authorList>
            <consortium name="WormBaseParasite"/>
        </authorList>
    </citation>
    <scope>IDENTIFICATION</scope>
</reference>
<keyword evidence="1" id="KW-0732">Signal</keyword>
<dbReference type="PANTHER" id="PTHR46520">
    <property type="entry name" value="SERINE BETA-LACTAMASE-LIKE PROTEIN LACTB, MITOCHONDRIAL"/>
    <property type="match status" value="1"/>
</dbReference>
<proteinExistence type="predicted"/>
<evidence type="ECO:0000256" key="1">
    <source>
        <dbReference type="SAM" id="SignalP"/>
    </source>
</evidence>
<dbReference type="WBParaSite" id="TCLT_0000666801-mRNA-1">
    <property type="protein sequence ID" value="TCLT_0000666801-mRNA-1"/>
    <property type="gene ID" value="TCLT_0000666801"/>
</dbReference>
<accession>A0A0N5D1E4</accession>
<gene>
    <name evidence="3" type="ORF">TCLT_LOCUS6657</name>
</gene>
<dbReference type="InterPro" id="IPR001466">
    <property type="entry name" value="Beta-lactam-related"/>
</dbReference>
<evidence type="ECO:0000313" key="5">
    <source>
        <dbReference type="WBParaSite" id="TCLT_0000666801-mRNA-1"/>
    </source>
</evidence>
<dbReference type="Gene3D" id="3.40.710.10">
    <property type="entry name" value="DD-peptidase/beta-lactamase superfamily"/>
    <property type="match status" value="1"/>
</dbReference>
<feature type="chain" id="PRO_5043126531" evidence="1">
    <location>
        <begin position="20"/>
        <end position="469"/>
    </location>
</feature>
<dbReference type="STRING" id="103827.A0A0N5D1E4"/>
<dbReference type="PANTHER" id="PTHR46520:SF1">
    <property type="entry name" value="SERINE BETA-LACTAMASE-LIKE PROTEIN LACTB, MITOCHONDRIAL"/>
    <property type="match status" value="1"/>
</dbReference>
<dbReference type="Pfam" id="PF00144">
    <property type="entry name" value="Beta-lactamase"/>
    <property type="match status" value="1"/>
</dbReference>
<dbReference type="OMA" id="GLENTPW"/>
<dbReference type="AlphaFoldDB" id="A0A0N5D1E4"/>
<organism evidence="5">
    <name type="scientific">Thelazia callipaeda</name>
    <name type="common">Oriental eyeworm</name>
    <name type="synonym">Parasitic nematode</name>
    <dbReference type="NCBI Taxonomy" id="103827"/>
    <lineage>
        <taxon>Eukaryota</taxon>
        <taxon>Metazoa</taxon>
        <taxon>Ecdysozoa</taxon>
        <taxon>Nematoda</taxon>
        <taxon>Chromadorea</taxon>
        <taxon>Rhabditida</taxon>
        <taxon>Spirurina</taxon>
        <taxon>Spiruromorpha</taxon>
        <taxon>Thelazioidea</taxon>
        <taxon>Thelaziidae</taxon>
        <taxon>Thelazia</taxon>
    </lineage>
</organism>
<sequence length="469" mass="52441">MKWQRSLALSLSIASVALTLDYHSFPSSTLTQQKQKASRIVKRYMLDKNAPRLLSPLFEFPRFLNAGYDLYVKLTAFLPCADHMQKTFLLVNGVPGLSVAVSCDGYCIWNEGFGYANVEQLVPCTSDTVMRIASISKPLTAAIAACLVQTGKLQLDAPIQDYVPDFPKKKFGGKDVIITVRQLLNHTSGIRHYKMAKVKENQSAEYQSVELRDESEFFSNIHYDSVTDALEIFKYDELVAEPGSKFRYTTYGFTLLSAALEKAVRSSYSAQVTKFFEKLGMNHSYLDFNLPLIANRASYYYRDLNHKLNNVPEVDNSNKWAGGGLLSTAKDLLIFANAMLYSYYISEHSLADVVEKKPLLDPETIKTFWESKISDQKGHVYTLGWFRIDGTDENYGGLEDTWLRKGIYMHTGAGVGASSVLLIKPNQGCSNNTGTCVVILTNLHECSELVRLALEIAEIFESTTLGAVS</sequence>
<dbReference type="GO" id="GO:0019216">
    <property type="term" value="P:regulation of lipid metabolic process"/>
    <property type="evidence" value="ECO:0007669"/>
    <property type="project" value="TreeGrafter"/>
</dbReference>
<dbReference type="InterPro" id="IPR052794">
    <property type="entry name" value="Mito_Ser_Protease_LACTB"/>
</dbReference>
<dbReference type="GO" id="GO:0008233">
    <property type="term" value="F:peptidase activity"/>
    <property type="evidence" value="ECO:0007669"/>
    <property type="project" value="TreeGrafter"/>
</dbReference>
<evidence type="ECO:0000259" key="2">
    <source>
        <dbReference type="Pfam" id="PF00144"/>
    </source>
</evidence>
<feature type="signal peptide" evidence="1">
    <location>
        <begin position="1"/>
        <end position="19"/>
    </location>
</feature>
<reference evidence="3 4" key="2">
    <citation type="submission" date="2018-11" db="EMBL/GenBank/DDBJ databases">
        <authorList>
            <consortium name="Pathogen Informatics"/>
        </authorList>
    </citation>
    <scope>NUCLEOTIDE SEQUENCE [LARGE SCALE GENOMIC DNA]</scope>
</reference>
<dbReference type="GO" id="GO:0005739">
    <property type="term" value="C:mitochondrion"/>
    <property type="evidence" value="ECO:0007669"/>
    <property type="project" value="TreeGrafter"/>
</dbReference>
<protein>
    <submittedName>
        <fullName evidence="5">Beta-lactamase domain-containing protein</fullName>
    </submittedName>
</protein>
<feature type="domain" description="Beta-lactamase-related" evidence="2">
    <location>
        <begin position="93"/>
        <end position="444"/>
    </location>
</feature>
<dbReference type="EMBL" id="UYYF01004433">
    <property type="protein sequence ID" value="VDN04032.1"/>
    <property type="molecule type" value="Genomic_DNA"/>
</dbReference>
<evidence type="ECO:0000313" key="3">
    <source>
        <dbReference type="EMBL" id="VDN04032.1"/>
    </source>
</evidence>
<dbReference type="InterPro" id="IPR012338">
    <property type="entry name" value="Beta-lactam/transpept-like"/>
</dbReference>
<dbReference type="OrthoDB" id="5946976at2759"/>
<keyword evidence="4" id="KW-1185">Reference proteome</keyword>